<sequence length="1469" mass="165558">MFSMCKQTHAATSVEFAISCRFFNNVEENLVVAGANVLKVYRIAPNVDATQRQKLNPSEMRIAPKMRLECLASYSLYGNVMSLQSVSLAGGMRDALLVSFKDAKLSVLQLDADTQTLKTLSLHYFEEEDIRGGWTGRYHVPVVRVDPDARCAVMLVYGKRLVVLPFRKDNSLDEIELADVKPIKKAPTALVTRTPIMASYLIALADLDEKLDNVLDIQFLHGYYEPTLLILYEPVRTCAGRIKVRSDTCVLVAISLNIQQRVHPIIWTVNSLPYDCLHVFPIQKPIGGCLVMTVNAIIYLNQSVPPYGVSLNSSADNSTSFPLKPQDNVRLSLDCANFAFIDVDKLVISLRTGDLYVLTLCVDSMRTVRNFHFHKAAASVLTSCICVCHTEYIFLGSRLGNSLLLHFTEEDQSTVITLDDMESAAAAAAAVAAAVVDQQQQSIDQSPPQLDEEQVFDVDQHEAPSQAKSRRIEDEELEVYGSGAKASVLQLRKFIFEVCDSLINVAPINYMCAGERVEFEEDGTTLRPHAESLNELKIELVAATGHSKNGALSVFVNCINPQIITSFELDGCLDVWTVFDDATRKPSTARQEQHDFMLLSQRSSTLVLQTGQEINEIENTGFTVNQPTIYVGNLGQQRFIVQVTTRHVRLLQGTRLIQNVPIDVGSPVVQVSIADPYVCLRVLNGQVITLALRETRGTPRLAINKHTISSSPAVVACAAYKDLSGLFTCKADDVLNLTGNTGTGFANSFGGYMKAEPHMKVEDEEDLLYGDAGNAFKLNSMADLAKQSKQKNSDWWRRQLVQAKPSYWLVVARQSGTLEIYSMPDMKLVYLVNDVGNGALVLTDAMEFVPISLTQENSKAGILHACMPQHANSPLPLELCLVGLGQHGERPLLLVRTRLELLIYQVFRYAKGHLKIRFRKLEQLHLLDQQPTHIELINEEETDEAESYNMQPKYVQKLRYFVNVGGLAGIMVCGVNPCFVFLTARGELRIHRLLGNADVRSFAAFNNVNIPHGFLYFDTTYELKISVLPTYLSYDAAWPVRKVPLRCTPRQLVYHRENRVYCLITQKEEPMTKYYRFNGEDKELSEESRGERFIYPIGSQFEMVLISPETWEIVPDASIQFEPWEHVTAFKIVKLSYEGTRSGLKEYLCIGTNFNYSEDITSRGNIHIYDIIEVVPEPGKPMTKFKLKEVFKKEQKGPVSAISDVVGFLVTGLGQKIYIWQLRDGDLIGVAFIDTNIYVHQIITVKSLIFIADVYKSISLLRFQEEYRTLSLASRDFNPLEVFGIEFMVDNSNLGFLVTDAERNLIVYMYQPESRESLGGQKLLRKADYHLGQVVNTMFRVQCHQRGVHQRQPFLYENKHLVIYGTLDGALGYCLPLPEKVYRRFLMLQNVLLSYQDHLCGLNPKEYRTIKTVKKMGINPSRCIIDGDLIWSYRMLAHSERSEVAKKIGTRTEEILADLLEIERLSAIF</sequence>
<evidence type="ECO:0000259" key="6">
    <source>
        <dbReference type="Pfam" id="PF03178"/>
    </source>
</evidence>
<dbReference type="InterPro" id="IPR018846">
    <property type="entry name" value="Beta-prop_RSE1/DDB1/CPSF1_1st"/>
</dbReference>
<dbReference type="OrthoDB" id="6109at2759"/>
<dbReference type="GO" id="GO:0031123">
    <property type="term" value="P:RNA 3'-end processing"/>
    <property type="evidence" value="ECO:0007669"/>
    <property type="project" value="UniProtKB-ARBA"/>
</dbReference>
<dbReference type="FunFam" id="2.130.10.10:FF:000100">
    <property type="entry name" value="Cleavage and polyadenylation specificity factor subunit 1"/>
    <property type="match status" value="1"/>
</dbReference>
<dbReference type="RefSeq" id="XP_023168752.2">
    <property type="nucleotide sequence ID" value="XM_023312984.2"/>
</dbReference>
<evidence type="ECO:0000256" key="2">
    <source>
        <dbReference type="ARBA" id="ARBA00023242"/>
    </source>
</evidence>
<dbReference type="InterPro" id="IPR015943">
    <property type="entry name" value="WD40/YVTN_repeat-like_dom_sf"/>
</dbReference>
<keyword evidence="2" id="KW-0539">Nucleus</keyword>
<organism evidence="9 10">
    <name type="scientific">Drosophila hydei</name>
    <name type="common">Fruit fly</name>
    <dbReference type="NCBI Taxonomy" id="7224"/>
    <lineage>
        <taxon>Eukaryota</taxon>
        <taxon>Metazoa</taxon>
        <taxon>Ecdysozoa</taxon>
        <taxon>Arthropoda</taxon>
        <taxon>Hexapoda</taxon>
        <taxon>Insecta</taxon>
        <taxon>Pterygota</taxon>
        <taxon>Neoptera</taxon>
        <taxon>Endopterygota</taxon>
        <taxon>Diptera</taxon>
        <taxon>Brachycera</taxon>
        <taxon>Muscomorpha</taxon>
        <taxon>Ephydroidea</taxon>
        <taxon>Drosophilidae</taxon>
        <taxon>Drosophila</taxon>
    </lineage>
</organism>
<dbReference type="Gene3D" id="1.10.150.910">
    <property type="match status" value="1"/>
</dbReference>
<evidence type="ECO:0000256" key="4">
    <source>
        <dbReference type="ARBA" id="ARBA00068483"/>
    </source>
</evidence>
<feature type="domain" description="RSE1/DDB1/CPSF1 first beta-propeller" evidence="7">
    <location>
        <begin position="13"/>
        <end position="413"/>
    </location>
</feature>
<dbReference type="KEGG" id="dhe:111597997"/>
<accession>A0A6J1LXJ9</accession>
<comment type="similarity">
    <text evidence="3">Belongs to the CPSF1 family.</text>
</comment>
<evidence type="ECO:0000256" key="3">
    <source>
        <dbReference type="ARBA" id="ARBA00038446"/>
    </source>
</evidence>
<dbReference type="OMA" id="PMTKFKL"/>
<dbReference type="Gene3D" id="2.130.10.10">
    <property type="entry name" value="YVTN repeat-like/Quinoprotein amine dehydrogenase"/>
    <property type="match status" value="3"/>
</dbReference>
<dbReference type="Pfam" id="PF23726">
    <property type="entry name" value="Beta-prop_RSE1_2nd"/>
    <property type="match status" value="1"/>
</dbReference>
<comment type="subcellular location">
    <subcellularLocation>
        <location evidence="1">Nucleus</location>
    </subcellularLocation>
</comment>
<evidence type="ECO:0000256" key="1">
    <source>
        <dbReference type="ARBA" id="ARBA00004123"/>
    </source>
</evidence>
<evidence type="ECO:0000313" key="9">
    <source>
        <dbReference type="Proteomes" id="UP000504633"/>
    </source>
</evidence>
<feature type="region of interest" description="Disordered" evidence="5">
    <location>
        <begin position="442"/>
        <end position="470"/>
    </location>
</feature>
<keyword evidence="9" id="KW-1185">Reference proteome</keyword>
<dbReference type="Proteomes" id="UP000504633">
    <property type="component" value="Unplaced"/>
</dbReference>
<evidence type="ECO:0000313" key="10">
    <source>
        <dbReference type="RefSeq" id="XP_023168752.2"/>
    </source>
</evidence>
<evidence type="ECO:0000259" key="8">
    <source>
        <dbReference type="Pfam" id="PF23726"/>
    </source>
</evidence>
<feature type="domain" description="RSE1/DDB1/CPSF1 C-terminal" evidence="6">
    <location>
        <begin position="1101"/>
        <end position="1434"/>
    </location>
</feature>
<evidence type="ECO:0000256" key="5">
    <source>
        <dbReference type="SAM" id="MobiDB-lite"/>
    </source>
</evidence>
<dbReference type="CTD" id="29894"/>
<reference evidence="10" key="1">
    <citation type="submission" date="2025-08" db="UniProtKB">
        <authorList>
            <consortium name="RefSeq"/>
        </authorList>
    </citation>
    <scope>IDENTIFICATION</scope>
    <source>
        <strain evidence="10">15085-1641.00</strain>
        <tissue evidence="10">Whole body</tissue>
    </source>
</reference>
<dbReference type="GO" id="GO:0003676">
    <property type="term" value="F:nucleic acid binding"/>
    <property type="evidence" value="ECO:0007669"/>
    <property type="project" value="InterPro"/>
</dbReference>
<dbReference type="PANTHER" id="PTHR10644">
    <property type="entry name" value="DNA REPAIR/RNA PROCESSING CPSF FAMILY"/>
    <property type="match status" value="1"/>
</dbReference>
<protein>
    <recommendedName>
        <fullName evidence="4">Cleavage and polyadenylation specificity factor subunit 1</fullName>
    </recommendedName>
</protein>
<dbReference type="Pfam" id="PF10433">
    <property type="entry name" value="Beta-prop_RSE1_1st"/>
    <property type="match status" value="1"/>
</dbReference>
<evidence type="ECO:0000259" key="7">
    <source>
        <dbReference type="Pfam" id="PF10433"/>
    </source>
</evidence>
<dbReference type="FunFam" id="2.130.10.10:FF:000766">
    <property type="entry name" value="Cleavage and polyadenylation specificity factor cpsf"/>
    <property type="match status" value="1"/>
</dbReference>
<dbReference type="InterPro" id="IPR004871">
    <property type="entry name" value="RSE1/DDB1/CPSF1_C"/>
</dbReference>
<dbReference type="FunFam" id="1.10.150.910:FF:000005">
    <property type="entry name" value="Cleavage and polyadenylation specific factor 1"/>
    <property type="match status" value="1"/>
</dbReference>
<proteinExistence type="inferred from homology"/>
<feature type="domain" description="RSE1/DDB1/CPSF1 second beta-propeller" evidence="8">
    <location>
        <begin position="561"/>
        <end position="1027"/>
    </location>
</feature>
<gene>
    <name evidence="10" type="primary">LOC111597997</name>
</gene>
<name>A0A6J1LXJ9_DROHY</name>
<dbReference type="GeneID" id="111597997"/>
<dbReference type="InterPro" id="IPR058543">
    <property type="entry name" value="Beta-prop_RSE1/DDB1/CPSF1_2nd"/>
</dbReference>
<dbReference type="Pfam" id="PF03178">
    <property type="entry name" value="CPSF_A"/>
    <property type="match status" value="1"/>
</dbReference>
<dbReference type="InterPro" id="IPR050358">
    <property type="entry name" value="RSE1/DDB1/CFT1"/>
</dbReference>
<dbReference type="GO" id="GO:0005634">
    <property type="term" value="C:nucleus"/>
    <property type="evidence" value="ECO:0007669"/>
    <property type="project" value="UniProtKB-SubCell"/>
</dbReference>